<feature type="region of interest" description="Disordered" evidence="5">
    <location>
        <begin position="1300"/>
        <end position="1341"/>
    </location>
</feature>
<evidence type="ECO:0000256" key="5">
    <source>
        <dbReference type="SAM" id="MobiDB-lite"/>
    </source>
</evidence>
<evidence type="ECO:0000256" key="4">
    <source>
        <dbReference type="SAM" id="Coils"/>
    </source>
</evidence>
<feature type="region of interest" description="Disordered" evidence="5">
    <location>
        <begin position="535"/>
        <end position="562"/>
    </location>
</feature>
<dbReference type="GO" id="GO:0051959">
    <property type="term" value="F:dynein light intermediate chain binding"/>
    <property type="evidence" value="ECO:0007669"/>
    <property type="project" value="TreeGrafter"/>
</dbReference>
<gene>
    <name evidence="7" type="ORF">KR093_000321</name>
</gene>
<dbReference type="GO" id="GO:0008017">
    <property type="term" value="F:microtubule binding"/>
    <property type="evidence" value="ECO:0007669"/>
    <property type="project" value="TreeGrafter"/>
</dbReference>
<feature type="compositionally biased region" description="Basic and acidic residues" evidence="5">
    <location>
        <begin position="1385"/>
        <end position="1396"/>
    </location>
</feature>
<accession>A0AAD4JXC3</accession>
<dbReference type="InterPro" id="IPR043936">
    <property type="entry name" value="HOOK_N"/>
</dbReference>
<dbReference type="CDD" id="cd22223">
    <property type="entry name" value="HkD_HkRP"/>
    <property type="match status" value="1"/>
</dbReference>
<feature type="coiled-coil region" evidence="4">
    <location>
        <begin position="876"/>
        <end position="959"/>
    </location>
</feature>
<feature type="compositionally biased region" description="Low complexity" evidence="5">
    <location>
        <begin position="1302"/>
        <end position="1332"/>
    </location>
</feature>
<dbReference type="EMBL" id="JAJJHW010002585">
    <property type="protein sequence ID" value="KAH8369625.1"/>
    <property type="molecule type" value="Genomic_DNA"/>
</dbReference>
<feature type="compositionally biased region" description="Polar residues" evidence="5">
    <location>
        <begin position="1235"/>
        <end position="1264"/>
    </location>
</feature>
<name>A0AAD4JXC3_9MUSC</name>
<dbReference type="Gene3D" id="1.10.418.10">
    <property type="entry name" value="Calponin-like domain"/>
    <property type="match status" value="1"/>
</dbReference>
<dbReference type="SUPFAM" id="SSF116907">
    <property type="entry name" value="Hook domain"/>
    <property type="match status" value="1"/>
</dbReference>
<protein>
    <recommendedName>
        <fullName evidence="6">HOOK N-terminal domain-containing protein</fullName>
    </recommendedName>
</protein>
<sequence>MAGTATATPMEIDEFINGALVSWLESCLPRAELLAGYTSLLDGIIIHSVWLQIDPEPQNNPSELLTDLSGNSLSIARAKNFECIVRNLKSLFEEELGQTILVLPDAYMLGYYPESKHGLDQMKTLLTLLLGAAVQCPNKELFIARIKELDLETQHAIVALIRQVTDSHSLVLTEDSLERLTPQNMYGHIMRLTKERDHMYLKWIETVCVEPDLSVNDGAECGQGVSVPRSPSSGTATSTPSSSSNSESNHLAVECADLRSKNRKLRQELEEKSENLLELREELDDKKLRFDKLRQESQDWFTEAKRAAAYRDEVDILRERAERADRLEIEVQKYREKLGDSDFYKSRVEELREDNRVLLESKEMLEEQLQRSRKRSEHVITLETEIIKYKQKLNDMALERDADRTKLEELLEENAQLQLVAKNLNSTQEIDKSFSDNEDECNSGDNSLSEQLTNNAQTRALKLELENRRLTAALEQLKESSFHESTSKMLELEKEKKKLSLKIEQMQENIQRLTQQNVELESVFKNALEENKKLQDAVDNRQKSYDRQSLERDADRQKLSDAEQHVETLNKEKQRIQTLNESIQRRADDLERLTESKTKELEQYVEKTQLFEQTKQRLYEIEAKVSTYERENASLLKEVTKLKESSEEKSVQLDETINRLDTQAKELLRMTKVQDEAEVVQQKLLELEKQNQELSSQRNIDQEMISTLRNDLVNGTLVTKKVRHNLEKLGLDVNEVDGEPNELNVEHVVEKLVRNPETFKTVREIMLNVNREQQQEKTEAGVKSDMCVLCHRQEIFTVEKNIELSAATVPVPTAQELRFEHKVRLSPARESAEVLRLQESNTQLQTENARLSVDVAALGSQITSLNTQHVALQLANSQLAAEKDTLLKDIDALQQEHKHALQDQVTLQCLHDQLSSEYESLNKDKEQLKAAVRDLRQETRDARETIQGQEQRIEDLTTQTSSMKTCNEDLAILRTEHSKLTDDFRNLFATSDRFKNEYKNIQEQYKMIRMEHSSLKLQNTELTGELNAKQDQVRLLQIEYSKVQQRCEVSFKIAIESMKMFSLIVFFTTQMLIQNNADLDSERKALMDNVSQLLSQYQELLAISLEDKKHFHEEEKNYTERVHSLKRQKEKLEEKIMEHYKKSETTVQKKKPFASSLVRRVKKASSELMNKVPSRNRRSWVDDARTSSQFVIGSESGGNESDNSNEEPLSIASDTHLLQRNMPLRQSLQRDLLDSSIQRGGTVRSSLQAQKRTDLSNSRRNSVHGSLEAPDVTGSSLTLGTAGSRRTVYLIDEHQKLTEAGSNSNAAQQLQQPQATSTPTPTPSISAANAAAEPQTPQKNESPATFLMYNRINTTIGGAASNNNDQSPLLQASGSGGSVAGSTNQDDKALRKRSEDKSNSIWYEYGCV</sequence>
<dbReference type="InterPro" id="IPR036872">
    <property type="entry name" value="CH_dom_sf"/>
</dbReference>
<dbReference type="GO" id="GO:0031122">
    <property type="term" value="P:cytoplasmic microtubule organization"/>
    <property type="evidence" value="ECO:0007669"/>
    <property type="project" value="TreeGrafter"/>
</dbReference>
<evidence type="ECO:0000259" key="6">
    <source>
        <dbReference type="Pfam" id="PF19047"/>
    </source>
</evidence>
<feature type="region of interest" description="Disordered" evidence="5">
    <location>
        <begin position="1235"/>
        <end position="1279"/>
    </location>
</feature>
<feature type="coiled-coil region" evidence="4">
    <location>
        <begin position="991"/>
        <end position="1046"/>
    </location>
</feature>
<dbReference type="Proteomes" id="UP001200034">
    <property type="component" value="Unassembled WGS sequence"/>
</dbReference>
<feature type="coiled-coil region" evidence="4">
    <location>
        <begin position="1076"/>
        <end position="1142"/>
    </location>
</feature>
<evidence type="ECO:0000256" key="1">
    <source>
        <dbReference type="ARBA" id="ARBA00004496"/>
    </source>
</evidence>
<keyword evidence="2" id="KW-0963">Cytoplasm</keyword>
<dbReference type="Pfam" id="PF19047">
    <property type="entry name" value="HOOK_N"/>
    <property type="match status" value="1"/>
</dbReference>
<comment type="subcellular location">
    <subcellularLocation>
        <location evidence="1">Cytoplasm</location>
    </subcellularLocation>
</comment>
<dbReference type="PANTHER" id="PTHR18947:SF28">
    <property type="entry name" value="GIRDIN, ISOFORM A"/>
    <property type="match status" value="1"/>
</dbReference>
<feature type="compositionally biased region" description="Low complexity" evidence="5">
    <location>
        <begin position="228"/>
        <end position="248"/>
    </location>
</feature>
<evidence type="ECO:0000313" key="7">
    <source>
        <dbReference type="EMBL" id="KAH8369625.1"/>
    </source>
</evidence>
<feature type="region of interest" description="Disordered" evidence="5">
    <location>
        <begin position="1358"/>
        <end position="1396"/>
    </location>
</feature>
<organism evidence="7 8">
    <name type="scientific">Drosophila rubida</name>
    <dbReference type="NCBI Taxonomy" id="30044"/>
    <lineage>
        <taxon>Eukaryota</taxon>
        <taxon>Metazoa</taxon>
        <taxon>Ecdysozoa</taxon>
        <taxon>Arthropoda</taxon>
        <taxon>Hexapoda</taxon>
        <taxon>Insecta</taxon>
        <taxon>Pterygota</taxon>
        <taxon>Neoptera</taxon>
        <taxon>Endopterygota</taxon>
        <taxon>Diptera</taxon>
        <taxon>Brachycera</taxon>
        <taxon>Muscomorpha</taxon>
        <taxon>Ephydroidea</taxon>
        <taxon>Drosophilidae</taxon>
        <taxon>Drosophila</taxon>
    </lineage>
</organism>
<evidence type="ECO:0000256" key="2">
    <source>
        <dbReference type="ARBA" id="ARBA00022490"/>
    </source>
</evidence>
<dbReference type="PANTHER" id="PTHR18947">
    <property type="entry name" value="HOOK PROTEINS"/>
    <property type="match status" value="1"/>
</dbReference>
<dbReference type="GO" id="GO:0030705">
    <property type="term" value="P:cytoskeleton-dependent intracellular transport"/>
    <property type="evidence" value="ECO:0007669"/>
    <property type="project" value="InterPro"/>
</dbReference>
<feature type="domain" description="HOOK N-terminal" evidence="6">
    <location>
        <begin position="20"/>
        <end position="161"/>
    </location>
</feature>
<dbReference type="GO" id="GO:0005813">
    <property type="term" value="C:centrosome"/>
    <property type="evidence" value="ECO:0007669"/>
    <property type="project" value="TreeGrafter"/>
</dbReference>
<keyword evidence="8" id="KW-1185">Reference proteome</keyword>
<dbReference type="GO" id="GO:0005737">
    <property type="term" value="C:cytoplasm"/>
    <property type="evidence" value="ECO:0007669"/>
    <property type="project" value="UniProtKB-SubCell"/>
</dbReference>
<dbReference type="FunFam" id="1.10.418.10:FF:000084">
    <property type="entry name" value="Girdin, isoform C"/>
    <property type="match status" value="1"/>
</dbReference>
<evidence type="ECO:0000313" key="8">
    <source>
        <dbReference type="Proteomes" id="UP001200034"/>
    </source>
</evidence>
<feature type="region of interest" description="Disordered" evidence="5">
    <location>
        <begin position="220"/>
        <end position="251"/>
    </location>
</feature>
<keyword evidence="3 4" id="KW-0175">Coiled coil</keyword>
<comment type="caution">
    <text evidence="7">The sequence shown here is derived from an EMBL/GenBank/DDBJ whole genome shotgun (WGS) entry which is preliminary data.</text>
</comment>
<proteinExistence type="predicted"/>
<feature type="compositionally biased region" description="Polar residues" evidence="5">
    <location>
        <begin position="1358"/>
        <end position="1370"/>
    </location>
</feature>
<reference evidence="7" key="1">
    <citation type="journal article" date="2021" name="Mol. Ecol. Resour.">
        <title>Phylogenomic analyses of the genus Drosophila reveals genomic signals of climate adaptation.</title>
        <authorList>
            <person name="Li F."/>
            <person name="Rane R.V."/>
            <person name="Luria V."/>
            <person name="Xiong Z."/>
            <person name="Chen J."/>
            <person name="Li Z."/>
            <person name="Catullo R.A."/>
            <person name="Griffin P.C."/>
            <person name="Schiffer M."/>
            <person name="Pearce S."/>
            <person name="Lee S.F."/>
            <person name="McElroy K."/>
            <person name="Stocker A."/>
            <person name="Shirriffs J."/>
            <person name="Cockerell F."/>
            <person name="Coppin C."/>
            <person name="Sgro C.M."/>
            <person name="Karger A."/>
            <person name="Cain J.W."/>
            <person name="Weber J.A."/>
            <person name="Santpere G."/>
            <person name="Kirschner M.W."/>
            <person name="Hoffmann A.A."/>
            <person name="Oakeshott J.G."/>
            <person name="Zhang G."/>
        </authorList>
    </citation>
    <scope>NUCLEOTIDE SEQUENCE</scope>
    <source>
        <strain evidence="7">BGI-SZ-2011g</strain>
    </source>
</reference>
<evidence type="ECO:0000256" key="3">
    <source>
        <dbReference type="ARBA" id="ARBA00023054"/>
    </source>
</evidence>